<dbReference type="AlphaFoldDB" id="A0A227KQ43"/>
<dbReference type="Proteomes" id="UP000214610">
    <property type="component" value="Unassembled WGS sequence"/>
</dbReference>
<gene>
    <name evidence="2" type="ORF">ADH67_05445</name>
</gene>
<dbReference type="Pfam" id="PF01609">
    <property type="entry name" value="DDE_Tnp_1"/>
    <property type="match status" value="1"/>
</dbReference>
<proteinExistence type="predicted"/>
<name>A0A227KQ43_9BURK</name>
<reference evidence="3" key="1">
    <citation type="submission" date="2017-05" db="EMBL/GenBank/DDBJ databases">
        <title>Improved OligoMM genomes.</title>
        <authorList>
            <person name="Garzetti D."/>
        </authorList>
    </citation>
    <scope>NUCLEOTIDE SEQUENCE [LARGE SCALE GENOMIC DNA]</scope>
    <source>
        <strain evidence="3">YL45</strain>
    </source>
</reference>
<evidence type="ECO:0000313" key="3">
    <source>
        <dbReference type="Proteomes" id="UP000214610"/>
    </source>
</evidence>
<keyword evidence="3" id="KW-1185">Reference proteome</keyword>
<dbReference type="PANTHER" id="PTHR34614:SF2">
    <property type="entry name" value="TRANSPOSASE IS4-LIKE DOMAIN-CONTAINING PROTEIN"/>
    <property type="match status" value="1"/>
</dbReference>
<sequence length="572" mass="65108">MGRPLSGVPHVGRRTETRKDGTKYIYERTTIYDPQTKKIKVLGCKLIGKILKGSNEIIKTRPKKPAAPKPVAPVKVARSHVGASEILDFVGKQSGIDTCILRSLPQAEALKAISLARYLAACDRKTLPGIETWQLNHQIPYLEPLTERVYGTLFEQLGRNESWIQNYFRHIASTLEKEPALALDSTTFSTYSTNLKEARYGFNKDADGLPTIKFVTLYSVKNRLPIAYCKQPGNIPDVISIQTALKQLSVLGVTKPLIVTDNGYYSMGNMVEFLDSNMKFLTLASRSATWLRDIVEEALAELDNLDNICPYDTQVKGKTVSKMQEFSRLRHRSTASAKAGETQKFSRRIYVHILRNSEIQTCKTRALEEELTALRSTVLSGEELSESAAKKVEKYLILSRQGRGGKLTVKFNQEAFNETAKFFGLFVLVSNKAQDCFEALEDYRLREKTEEAFGIYKEYCDGRKPRVWTGDRLRGRQFVQFIALSYRCWLIGKVREIKELLAKWLVEKEKKSEKSKAEKLLSWLDNRSLAQILDWFDCIEETTVASKAGEIRWKTESIERDKFFLSLLGMII</sequence>
<dbReference type="EMBL" id="NHMP01000003">
    <property type="protein sequence ID" value="OXE49581.1"/>
    <property type="molecule type" value="Genomic_DNA"/>
</dbReference>
<dbReference type="GeneID" id="78361473"/>
<dbReference type="GO" id="GO:0006313">
    <property type="term" value="P:DNA transposition"/>
    <property type="evidence" value="ECO:0007669"/>
    <property type="project" value="InterPro"/>
</dbReference>
<dbReference type="RefSeq" id="WP_066592857.1">
    <property type="nucleotide sequence ID" value="NZ_CAJTBZ010000031.1"/>
</dbReference>
<organism evidence="2 3">
    <name type="scientific">Turicimonas muris</name>
    <dbReference type="NCBI Taxonomy" id="1796652"/>
    <lineage>
        <taxon>Bacteria</taxon>
        <taxon>Pseudomonadati</taxon>
        <taxon>Pseudomonadota</taxon>
        <taxon>Betaproteobacteria</taxon>
        <taxon>Burkholderiales</taxon>
        <taxon>Sutterellaceae</taxon>
        <taxon>Turicimonas</taxon>
    </lineage>
</organism>
<dbReference type="GO" id="GO:0004803">
    <property type="term" value="F:transposase activity"/>
    <property type="evidence" value="ECO:0007669"/>
    <property type="project" value="InterPro"/>
</dbReference>
<dbReference type="InterPro" id="IPR002559">
    <property type="entry name" value="Transposase_11"/>
</dbReference>
<protein>
    <recommendedName>
        <fullName evidence="1">Transposase IS4-like domain-containing protein</fullName>
    </recommendedName>
</protein>
<evidence type="ECO:0000259" key="1">
    <source>
        <dbReference type="Pfam" id="PF01609"/>
    </source>
</evidence>
<accession>A0A227KQ43</accession>
<evidence type="ECO:0000313" key="2">
    <source>
        <dbReference type="EMBL" id="OXE49581.1"/>
    </source>
</evidence>
<comment type="caution">
    <text evidence="2">The sequence shown here is derived from an EMBL/GenBank/DDBJ whole genome shotgun (WGS) entry which is preliminary data.</text>
</comment>
<dbReference type="PANTHER" id="PTHR34614">
    <property type="match status" value="1"/>
</dbReference>
<feature type="domain" description="Transposase IS4-like" evidence="1">
    <location>
        <begin position="177"/>
        <end position="371"/>
    </location>
</feature>
<dbReference type="GO" id="GO:0003677">
    <property type="term" value="F:DNA binding"/>
    <property type="evidence" value="ECO:0007669"/>
    <property type="project" value="InterPro"/>
</dbReference>